<feature type="domain" description="ABC transmembrane type-1" evidence="11">
    <location>
        <begin position="16"/>
        <end position="298"/>
    </location>
</feature>
<dbReference type="InterPro" id="IPR003439">
    <property type="entry name" value="ABC_transporter-like_ATP-bd"/>
</dbReference>
<dbReference type="Proteomes" id="UP000886803">
    <property type="component" value="Unassembled WGS sequence"/>
</dbReference>
<comment type="caution">
    <text evidence="12">The sequence shown here is derived from an EMBL/GenBank/DDBJ whole genome shotgun (WGS) entry which is preliminary data.</text>
</comment>
<evidence type="ECO:0000313" key="12">
    <source>
        <dbReference type="EMBL" id="HJB41221.1"/>
    </source>
</evidence>
<dbReference type="Pfam" id="PF00664">
    <property type="entry name" value="ABC_membrane"/>
    <property type="match status" value="1"/>
</dbReference>
<dbReference type="SUPFAM" id="SSF90123">
    <property type="entry name" value="ABC transporter transmembrane region"/>
    <property type="match status" value="1"/>
</dbReference>
<keyword evidence="5" id="KW-0547">Nucleotide-binding</keyword>
<evidence type="ECO:0000256" key="2">
    <source>
        <dbReference type="ARBA" id="ARBA00022448"/>
    </source>
</evidence>
<feature type="transmembrane region" description="Helical" evidence="9">
    <location>
        <begin position="133"/>
        <end position="151"/>
    </location>
</feature>
<evidence type="ECO:0000256" key="3">
    <source>
        <dbReference type="ARBA" id="ARBA00022475"/>
    </source>
</evidence>
<feature type="transmembrane region" description="Helical" evidence="9">
    <location>
        <begin position="30"/>
        <end position="51"/>
    </location>
</feature>
<dbReference type="Gene3D" id="3.40.50.300">
    <property type="entry name" value="P-loop containing nucleotide triphosphate hydrolases"/>
    <property type="match status" value="1"/>
</dbReference>
<dbReference type="PROSITE" id="PS00211">
    <property type="entry name" value="ABC_TRANSPORTER_1"/>
    <property type="match status" value="1"/>
</dbReference>
<dbReference type="InterPro" id="IPR027417">
    <property type="entry name" value="P-loop_NTPase"/>
</dbReference>
<feature type="domain" description="ABC transporter" evidence="10">
    <location>
        <begin position="333"/>
        <end position="568"/>
    </location>
</feature>
<evidence type="ECO:0000256" key="6">
    <source>
        <dbReference type="ARBA" id="ARBA00022840"/>
    </source>
</evidence>
<dbReference type="EMBL" id="DWYG01000017">
    <property type="protein sequence ID" value="HJB41221.1"/>
    <property type="molecule type" value="Genomic_DNA"/>
</dbReference>
<comment type="subcellular location">
    <subcellularLocation>
        <location evidence="1">Cell membrane</location>
        <topology evidence="1">Multi-pass membrane protein</topology>
    </subcellularLocation>
</comment>
<reference evidence="12" key="2">
    <citation type="submission" date="2021-04" db="EMBL/GenBank/DDBJ databases">
        <authorList>
            <person name="Gilroy R."/>
        </authorList>
    </citation>
    <scope>NUCLEOTIDE SEQUENCE</scope>
    <source>
        <strain evidence="12">ChiBcec8-13705</strain>
    </source>
</reference>
<keyword evidence="3" id="KW-1003">Cell membrane</keyword>
<protein>
    <submittedName>
        <fullName evidence="12">ABC transporter ATP-binding protein/permease</fullName>
    </submittedName>
</protein>
<dbReference type="CDD" id="cd18548">
    <property type="entry name" value="ABC_6TM_Tm287_like"/>
    <property type="match status" value="1"/>
</dbReference>
<dbReference type="PROSITE" id="PS50893">
    <property type="entry name" value="ABC_TRANSPORTER_2"/>
    <property type="match status" value="1"/>
</dbReference>
<evidence type="ECO:0000259" key="11">
    <source>
        <dbReference type="PROSITE" id="PS50929"/>
    </source>
</evidence>
<dbReference type="SUPFAM" id="SSF52540">
    <property type="entry name" value="P-loop containing nucleoside triphosphate hydrolases"/>
    <property type="match status" value="1"/>
</dbReference>
<dbReference type="InterPro" id="IPR036640">
    <property type="entry name" value="ABC1_TM_sf"/>
</dbReference>
<evidence type="ECO:0000256" key="1">
    <source>
        <dbReference type="ARBA" id="ARBA00004651"/>
    </source>
</evidence>
<dbReference type="SMART" id="SM00382">
    <property type="entry name" value="AAA"/>
    <property type="match status" value="1"/>
</dbReference>
<keyword evidence="6 12" id="KW-0067">ATP-binding</keyword>
<dbReference type="InterPro" id="IPR017871">
    <property type="entry name" value="ABC_transporter-like_CS"/>
</dbReference>
<dbReference type="InterPro" id="IPR003593">
    <property type="entry name" value="AAA+_ATPase"/>
</dbReference>
<keyword evidence="2" id="KW-0813">Transport</keyword>
<name>A0A9D2M5W0_9FIRM</name>
<dbReference type="Gene3D" id="1.20.1560.10">
    <property type="entry name" value="ABC transporter type 1, transmembrane domain"/>
    <property type="match status" value="1"/>
</dbReference>
<keyword evidence="7 9" id="KW-1133">Transmembrane helix</keyword>
<feature type="transmembrane region" description="Helical" evidence="9">
    <location>
        <begin position="235"/>
        <end position="256"/>
    </location>
</feature>
<proteinExistence type="predicted"/>
<evidence type="ECO:0000256" key="4">
    <source>
        <dbReference type="ARBA" id="ARBA00022692"/>
    </source>
</evidence>
<evidence type="ECO:0000256" key="9">
    <source>
        <dbReference type="SAM" id="Phobius"/>
    </source>
</evidence>
<dbReference type="PANTHER" id="PTHR43394:SF1">
    <property type="entry name" value="ATP-BINDING CASSETTE SUB-FAMILY B MEMBER 10, MITOCHONDRIAL"/>
    <property type="match status" value="1"/>
</dbReference>
<evidence type="ECO:0000256" key="7">
    <source>
        <dbReference type="ARBA" id="ARBA00022989"/>
    </source>
</evidence>
<dbReference type="AlphaFoldDB" id="A0A9D2M5W0"/>
<evidence type="ECO:0000256" key="8">
    <source>
        <dbReference type="ARBA" id="ARBA00023136"/>
    </source>
</evidence>
<dbReference type="InterPro" id="IPR011527">
    <property type="entry name" value="ABC1_TM_dom"/>
</dbReference>
<keyword evidence="8 9" id="KW-0472">Membrane</keyword>
<evidence type="ECO:0000313" key="13">
    <source>
        <dbReference type="Proteomes" id="UP000886803"/>
    </source>
</evidence>
<dbReference type="PANTHER" id="PTHR43394">
    <property type="entry name" value="ATP-DEPENDENT PERMEASE MDL1, MITOCHONDRIAL"/>
    <property type="match status" value="1"/>
</dbReference>
<dbReference type="PROSITE" id="PS50929">
    <property type="entry name" value="ABC_TM1F"/>
    <property type="match status" value="1"/>
</dbReference>
<dbReference type="InterPro" id="IPR039421">
    <property type="entry name" value="Type_1_exporter"/>
</dbReference>
<dbReference type="GO" id="GO:0015421">
    <property type="term" value="F:ABC-type oligopeptide transporter activity"/>
    <property type="evidence" value="ECO:0007669"/>
    <property type="project" value="TreeGrafter"/>
</dbReference>
<gene>
    <name evidence="12" type="ORF">H9945_01830</name>
</gene>
<evidence type="ECO:0000256" key="5">
    <source>
        <dbReference type="ARBA" id="ARBA00022741"/>
    </source>
</evidence>
<dbReference type="GO" id="GO:0005524">
    <property type="term" value="F:ATP binding"/>
    <property type="evidence" value="ECO:0007669"/>
    <property type="project" value="UniProtKB-KW"/>
</dbReference>
<feature type="transmembrane region" description="Helical" evidence="9">
    <location>
        <begin position="57"/>
        <end position="76"/>
    </location>
</feature>
<sequence>MRRLLRYLKGYEKETVLAPLFKMLEACFELLVPLVVANIVDSGIAAGNIGAIAREGLLLVLLAAVGLASSVTAQYFSAKAALGYGTALRRDLFHHIQTLGYAELDGIGTPTLVTRMTSDVNQLQNGVNMTLRLLLRSPFIVIGALVMALSISPAMTLWFLAVTAAISLVIYLIMRVTVPRYHEAQNTLDRVTLLTRENYVGARVVRAFSRQEDEIAAFTATNDKLKAVQQKAGRISALMNPLTYLLVNFGILAVLLRGGRLVDAGSLTQGQIIALISYMNQILASLLRLADLVISVTRAVASGIRVNELLNTQTTMPDPAAGTLSPVADAPAVRFAGVSFTYPAAAAPSLESIDFAARPGQTIGIIGGTGSGKTTLVNLIARFYDASAGEIALFGRDIKAYGFAQLRGLVGVVPQKAMLFTGTIRDNMRWACPDATDEQIWQALEIAQAADFVRGKPGGLDEPVETAGRNFSGGQRQRLCIARALVPQPPVLILDDSSSALDFATDAALRRALRRNTGGMTVFIVSQRAAAVQRADRILVLDDGRLVGNGTHADLLARCPVYKEICLSQLSREEVDKTL</sequence>
<feature type="transmembrane region" description="Helical" evidence="9">
    <location>
        <begin position="157"/>
        <end position="174"/>
    </location>
</feature>
<organism evidence="12 13">
    <name type="scientific">Candidatus Gemmiger avicola</name>
    <dbReference type="NCBI Taxonomy" id="2838605"/>
    <lineage>
        <taxon>Bacteria</taxon>
        <taxon>Bacillati</taxon>
        <taxon>Bacillota</taxon>
        <taxon>Clostridia</taxon>
        <taxon>Eubacteriales</taxon>
        <taxon>Gemmiger</taxon>
    </lineage>
</organism>
<dbReference type="Pfam" id="PF00005">
    <property type="entry name" value="ABC_tran"/>
    <property type="match status" value="1"/>
</dbReference>
<dbReference type="GO" id="GO:0005886">
    <property type="term" value="C:plasma membrane"/>
    <property type="evidence" value="ECO:0007669"/>
    <property type="project" value="UniProtKB-SubCell"/>
</dbReference>
<dbReference type="GO" id="GO:0016887">
    <property type="term" value="F:ATP hydrolysis activity"/>
    <property type="evidence" value="ECO:0007669"/>
    <property type="project" value="InterPro"/>
</dbReference>
<evidence type="ECO:0000259" key="10">
    <source>
        <dbReference type="PROSITE" id="PS50893"/>
    </source>
</evidence>
<keyword evidence="4 9" id="KW-0812">Transmembrane</keyword>
<reference evidence="12" key="1">
    <citation type="journal article" date="2021" name="PeerJ">
        <title>Extensive microbial diversity within the chicken gut microbiome revealed by metagenomics and culture.</title>
        <authorList>
            <person name="Gilroy R."/>
            <person name="Ravi A."/>
            <person name="Getino M."/>
            <person name="Pursley I."/>
            <person name="Horton D.L."/>
            <person name="Alikhan N.F."/>
            <person name="Baker D."/>
            <person name="Gharbi K."/>
            <person name="Hall N."/>
            <person name="Watson M."/>
            <person name="Adriaenssens E.M."/>
            <person name="Foster-Nyarko E."/>
            <person name="Jarju S."/>
            <person name="Secka A."/>
            <person name="Antonio M."/>
            <person name="Oren A."/>
            <person name="Chaudhuri R.R."/>
            <person name="La Ragione R."/>
            <person name="Hildebrand F."/>
            <person name="Pallen M.J."/>
        </authorList>
    </citation>
    <scope>NUCLEOTIDE SEQUENCE</scope>
    <source>
        <strain evidence="12">ChiBcec8-13705</strain>
    </source>
</reference>
<dbReference type="FunFam" id="3.40.50.300:FF:000854">
    <property type="entry name" value="Multidrug ABC transporter ATP-binding protein"/>
    <property type="match status" value="1"/>
</dbReference>
<accession>A0A9D2M5W0</accession>